<keyword evidence="8" id="KW-1185">Reference proteome</keyword>
<dbReference type="InterPro" id="IPR000212">
    <property type="entry name" value="DNA_helicase_UvrD/REP"/>
</dbReference>
<keyword evidence="2 5" id="KW-0378">Hydrolase</keyword>
<dbReference type="InterPro" id="IPR027417">
    <property type="entry name" value="P-loop_NTPase"/>
</dbReference>
<dbReference type="GO" id="GO:0043138">
    <property type="term" value="F:3'-5' DNA helicase activity"/>
    <property type="evidence" value="ECO:0007669"/>
    <property type="project" value="TreeGrafter"/>
</dbReference>
<reference evidence="7 8" key="1">
    <citation type="submission" date="2017-09" db="EMBL/GenBank/DDBJ databases">
        <title>Bacterial strain isolated from the female urinary microbiota.</title>
        <authorList>
            <person name="Thomas-White K."/>
            <person name="Kumar N."/>
            <person name="Forster S."/>
            <person name="Putonti C."/>
            <person name="Lawley T."/>
            <person name="Wolfe A.J."/>
        </authorList>
    </citation>
    <scope>NUCLEOTIDE SEQUENCE [LARGE SCALE GENOMIC DNA]</scope>
    <source>
        <strain evidence="7 8">UMB1686</strain>
    </source>
</reference>
<dbReference type="SUPFAM" id="SSF52540">
    <property type="entry name" value="P-loop containing nucleoside triphosphate hydrolases"/>
    <property type="match status" value="1"/>
</dbReference>
<evidence type="ECO:0000313" key="7">
    <source>
        <dbReference type="EMBL" id="PMC43574.1"/>
    </source>
</evidence>
<evidence type="ECO:0000256" key="4">
    <source>
        <dbReference type="ARBA" id="ARBA00022840"/>
    </source>
</evidence>
<evidence type="ECO:0000256" key="3">
    <source>
        <dbReference type="ARBA" id="ARBA00022806"/>
    </source>
</evidence>
<dbReference type="PANTHER" id="PTHR11070:SF3">
    <property type="entry name" value="DNA 3'-5' HELICASE"/>
    <property type="match status" value="1"/>
</dbReference>
<keyword evidence="3 5" id="KW-0347">Helicase</keyword>
<evidence type="ECO:0000256" key="5">
    <source>
        <dbReference type="PROSITE-ProRule" id="PRU00560"/>
    </source>
</evidence>
<proteinExistence type="predicted"/>
<dbReference type="Pfam" id="PF13245">
    <property type="entry name" value="AAA_19"/>
    <property type="match status" value="1"/>
</dbReference>
<dbReference type="InterPro" id="IPR014016">
    <property type="entry name" value="UvrD-like_ATP-bd"/>
</dbReference>
<feature type="binding site" evidence="5">
    <location>
        <begin position="19"/>
        <end position="26"/>
    </location>
    <ligand>
        <name>ATP</name>
        <dbReference type="ChEBI" id="CHEBI:30616"/>
    </ligand>
</feature>
<evidence type="ECO:0000259" key="6">
    <source>
        <dbReference type="PROSITE" id="PS51198"/>
    </source>
</evidence>
<dbReference type="GO" id="GO:0005829">
    <property type="term" value="C:cytosol"/>
    <property type="evidence" value="ECO:0007669"/>
    <property type="project" value="TreeGrafter"/>
</dbReference>
<dbReference type="Gene3D" id="3.40.50.300">
    <property type="entry name" value="P-loop containing nucleotide triphosphate hydrolases"/>
    <property type="match status" value="2"/>
</dbReference>
<accession>A0A2N6RZL3</accession>
<dbReference type="GO" id="GO:0016787">
    <property type="term" value="F:hydrolase activity"/>
    <property type="evidence" value="ECO:0007669"/>
    <property type="project" value="UniProtKB-UniRule"/>
</dbReference>
<evidence type="ECO:0000313" key="8">
    <source>
        <dbReference type="Proteomes" id="UP000235771"/>
    </source>
</evidence>
<keyword evidence="4 5" id="KW-0067">ATP-binding</keyword>
<feature type="domain" description="UvrD-like helicase ATP-binding" evidence="6">
    <location>
        <begin position="1"/>
        <end position="249"/>
    </location>
</feature>
<dbReference type="Proteomes" id="UP000235771">
    <property type="component" value="Unassembled WGS sequence"/>
</dbReference>
<dbReference type="GO" id="GO:0005524">
    <property type="term" value="F:ATP binding"/>
    <property type="evidence" value="ECO:0007669"/>
    <property type="project" value="UniProtKB-UniRule"/>
</dbReference>
<organism evidence="7 8">
    <name type="scientific">Gardnerella greenwoodii</name>
    <dbReference type="NCBI Taxonomy" id="2914925"/>
    <lineage>
        <taxon>Bacteria</taxon>
        <taxon>Bacillati</taxon>
        <taxon>Actinomycetota</taxon>
        <taxon>Actinomycetes</taxon>
        <taxon>Bifidobacteriales</taxon>
        <taxon>Bifidobacteriaceae</taxon>
        <taxon>Gardnerella</taxon>
    </lineage>
</organism>
<dbReference type="GO" id="GO:0003677">
    <property type="term" value="F:DNA binding"/>
    <property type="evidence" value="ECO:0007669"/>
    <property type="project" value="InterPro"/>
</dbReference>
<protein>
    <submittedName>
        <fullName evidence="7">ATP-dependent helicase</fullName>
    </submittedName>
</protein>
<keyword evidence="1 5" id="KW-0547">Nucleotide-binding</keyword>
<comment type="caution">
    <text evidence="7">The sequence shown here is derived from an EMBL/GenBank/DDBJ whole genome shotgun (WGS) entry which is preliminary data.</text>
</comment>
<evidence type="ECO:0000256" key="1">
    <source>
        <dbReference type="ARBA" id="ARBA00022741"/>
    </source>
</evidence>
<name>A0A2N6RZL3_9BIFI</name>
<dbReference type="PANTHER" id="PTHR11070">
    <property type="entry name" value="UVRD / RECB / PCRA DNA HELICASE FAMILY MEMBER"/>
    <property type="match status" value="1"/>
</dbReference>
<sequence length="642" mass="74672">MEEKAINCVKNGKNFVLNGGAGSGKTYSLISIINSLIANNSNIKIVCITYTNNAADEILSRLNSKNVIVSTIHSFMWSLIKRYQYEIKTVLVELIKNDTHLFASPKNTDQNDITYDYFKNLYVDYDSYYSMNTNNKTVKISHDHVLAIAEKIFEKYSKISDILKDTADCIFVDEYQDTDPLVAKILLQHLKQSKKKNVIGFFGDPMQAIYENSVGDLDVEKYNLTVIEKYQNRRNPSSVITLANKFRSDGIKQLPSNDVNAPNMENGSVIKGSIKFFYGKEQFNSSIFTKICDSEYCKSFDKNNAKQLFLTNRIGSSMAGFDELFDLYNKDEIFKIIKTVKEKIKKINTDTDTDTDTDTYDDSSFASLIKKFSITVNLNNHENYSYKSAYNILKNEKWKNIRNKYFIDKNSLNAYKLDYSDGKYSHNATRDKILQRLDELEYVIELYENDKVNDFLKVTNFAINCEKDKLNLKEIMDNISKCKDDTTIGEILNLAEEKGLLKKDMNFENYKVHNGFYLWSRIKEIKFNQYKNSVEYFSKHSPFCTQHSVKGNEYDDVLVVLDSYNWRMYNFETLFKTSSKKKIQERTRKLFYVCITRARKNLIIYMHIADKHTNYTHDAESEIVKKAEKYFGKDNVISIDSI</sequence>
<evidence type="ECO:0000256" key="2">
    <source>
        <dbReference type="ARBA" id="ARBA00022801"/>
    </source>
</evidence>
<gene>
    <name evidence="7" type="ORF">CJ216_03520</name>
</gene>
<dbReference type="GO" id="GO:0000725">
    <property type="term" value="P:recombinational repair"/>
    <property type="evidence" value="ECO:0007669"/>
    <property type="project" value="TreeGrafter"/>
</dbReference>
<dbReference type="EMBL" id="PNGV01000001">
    <property type="protein sequence ID" value="PMC43574.1"/>
    <property type="molecule type" value="Genomic_DNA"/>
</dbReference>
<dbReference type="AlphaFoldDB" id="A0A2N6RZL3"/>
<dbReference type="PROSITE" id="PS51198">
    <property type="entry name" value="UVRD_HELICASE_ATP_BIND"/>
    <property type="match status" value="1"/>
</dbReference>